<dbReference type="InterPro" id="IPR036188">
    <property type="entry name" value="FAD/NAD-bd_sf"/>
</dbReference>
<dbReference type="InterPro" id="IPR023753">
    <property type="entry name" value="FAD/NAD-binding_dom"/>
</dbReference>
<keyword evidence="3" id="KW-1185">Reference proteome</keyword>
<evidence type="ECO:0000313" key="3">
    <source>
        <dbReference type="Proteomes" id="UP000249746"/>
    </source>
</evidence>
<evidence type="ECO:0000313" key="2">
    <source>
        <dbReference type="EMBL" id="PZT48690.1"/>
    </source>
</evidence>
<proteinExistence type="predicted"/>
<evidence type="ECO:0000259" key="1">
    <source>
        <dbReference type="Pfam" id="PF07992"/>
    </source>
</evidence>
<dbReference type="AlphaFoldDB" id="A0A2W6NII6"/>
<feature type="domain" description="FAD/NAD(P)-binding" evidence="1">
    <location>
        <begin position="5"/>
        <end position="127"/>
    </location>
</feature>
<comment type="caution">
    <text evidence="2">The sequence shown here is derived from an EMBL/GenBank/DDBJ whole genome shotgun (WGS) entry which is preliminary data.</text>
</comment>
<gene>
    <name evidence="2" type="ORF">B6S12_02280</name>
</gene>
<dbReference type="Proteomes" id="UP000249746">
    <property type="component" value="Unassembled WGS sequence"/>
</dbReference>
<dbReference type="OrthoDB" id="5321870at2"/>
<dbReference type="PRINTS" id="PR00469">
    <property type="entry name" value="PNDRDTASEII"/>
</dbReference>
<dbReference type="Gene3D" id="3.50.50.60">
    <property type="entry name" value="FAD/NAD(P)-binding domain"/>
    <property type="match status" value="1"/>
</dbReference>
<sequence>MKNIKVAIIGGSIAGLSSALVLASAIKNELNFEISIFDEGGAKADLYKAEIYNVPLFPRGIGGKEIIENTKAQINSLAKVSYLEKKVEEILGSKGDFSLVAGGETFGKFDYIIVATGASECAIKGLEDKVKPHPLMPKPGKIMLENSGRNLIKEGMYAAGLASGVTTMVACAMGSANESACAILSDIAGTTAVIHDLKGSRA</sequence>
<dbReference type="Pfam" id="PF07992">
    <property type="entry name" value="Pyr_redox_2"/>
    <property type="match status" value="1"/>
</dbReference>
<reference evidence="2 3" key="1">
    <citation type="submission" date="2017-03" db="EMBL/GenBank/DDBJ databases">
        <title>Genomic and clinical evidence uncovers the enterohepatic species Helicobacter valdiviensis as a potential human intestinal pathogen.</title>
        <authorList>
            <person name="Fresia P."/>
            <person name="Jara R."/>
            <person name="Sierra R."/>
            <person name="Ferres I."/>
            <person name="Greif G."/>
            <person name="Iraola G."/>
            <person name="Collado L."/>
        </authorList>
    </citation>
    <scope>NUCLEOTIDE SEQUENCE [LARGE SCALE GENOMIC DNA]</scope>
    <source>
        <strain evidence="2 3">WBE14</strain>
    </source>
</reference>
<dbReference type="EMBL" id="NBIU01000004">
    <property type="protein sequence ID" value="PZT48690.1"/>
    <property type="molecule type" value="Genomic_DNA"/>
</dbReference>
<protein>
    <recommendedName>
        <fullName evidence="1">FAD/NAD(P)-binding domain-containing protein</fullName>
    </recommendedName>
</protein>
<accession>A0A2W6NII6</accession>
<dbReference type="RefSeq" id="WP_111229210.1">
    <property type="nucleotide sequence ID" value="NZ_NBIU01000004.1"/>
</dbReference>
<dbReference type="SUPFAM" id="SSF51905">
    <property type="entry name" value="FAD/NAD(P)-binding domain"/>
    <property type="match status" value="1"/>
</dbReference>
<dbReference type="GO" id="GO:0016491">
    <property type="term" value="F:oxidoreductase activity"/>
    <property type="evidence" value="ECO:0007669"/>
    <property type="project" value="InterPro"/>
</dbReference>
<organism evidence="2 3">
    <name type="scientific">Helicobacter valdiviensis</name>
    <dbReference type="NCBI Taxonomy" id="1458358"/>
    <lineage>
        <taxon>Bacteria</taxon>
        <taxon>Pseudomonadati</taxon>
        <taxon>Campylobacterota</taxon>
        <taxon>Epsilonproteobacteria</taxon>
        <taxon>Campylobacterales</taxon>
        <taxon>Helicobacteraceae</taxon>
        <taxon>Helicobacter</taxon>
    </lineage>
</organism>
<name>A0A2W6NII6_9HELI</name>